<dbReference type="EMBL" id="LJGV01000022">
    <property type="protein sequence ID" value="OEU99009.1"/>
    <property type="molecule type" value="Genomic_DNA"/>
</dbReference>
<reference evidence="2 3" key="1">
    <citation type="journal article" date="2016" name="Front. Microbiol.">
        <title>Comparative Genomics Analysis of Streptomyces Species Reveals Their Adaptation to the Marine Environment and Their Diversity at the Genomic Level.</title>
        <authorList>
            <person name="Tian X."/>
            <person name="Zhang Z."/>
            <person name="Yang T."/>
            <person name="Chen M."/>
            <person name="Li J."/>
            <person name="Chen F."/>
            <person name="Yang J."/>
            <person name="Li W."/>
            <person name="Zhang B."/>
            <person name="Zhang Z."/>
            <person name="Wu J."/>
            <person name="Zhang C."/>
            <person name="Long L."/>
            <person name="Xiao J."/>
        </authorList>
    </citation>
    <scope>NUCLEOTIDE SEQUENCE [LARGE SCALE GENOMIC DNA]</scope>
    <source>
        <strain evidence="2 3">SCSIO M10379</strain>
    </source>
</reference>
<dbReference type="PATRIC" id="fig|943816.4.peg.2582"/>
<proteinExistence type="predicted"/>
<feature type="region of interest" description="Disordered" evidence="1">
    <location>
        <begin position="49"/>
        <end position="71"/>
    </location>
</feature>
<feature type="region of interest" description="Disordered" evidence="1">
    <location>
        <begin position="1"/>
        <end position="33"/>
    </location>
</feature>
<evidence type="ECO:0000313" key="3">
    <source>
        <dbReference type="Proteomes" id="UP000175829"/>
    </source>
</evidence>
<dbReference type="RefSeq" id="WP_069991954.1">
    <property type="nucleotide sequence ID" value="NZ_LJGV01000022.1"/>
</dbReference>
<protein>
    <submittedName>
        <fullName evidence="2">Uncharacterized protein</fullName>
    </submittedName>
</protein>
<sequence>MTCSTMLRRRAGGGFVEQIQPGPIIPTDREQGQKPTVVVIHRVLAKHSEHETCPEAGEQAHPGFATSPTAK</sequence>
<dbReference type="AlphaFoldDB" id="A0A1E7K525"/>
<accession>A0A1E7K525</accession>
<evidence type="ECO:0000313" key="2">
    <source>
        <dbReference type="EMBL" id="OEU99009.1"/>
    </source>
</evidence>
<dbReference type="Proteomes" id="UP000175829">
    <property type="component" value="Unassembled WGS sequence"/>
</dbReference>
<gene>
    <name evidence="2" type="ORF">AN217_15625</name>
</gene>
<organism evidence="2 3">
    <name type="scientific">Streptomyces qinglanensis</name>
    <dbReference type="NCBI Taxonomy" id="943816"/>
    <lineage>
        <taxon>Bacteria</taxon>
        <taxon>Bacillati</taxon>
        <taxon>Actinomycetota</taxon>
        <taxon>Actinomycetes</taxon>
        <taxon>Kitasatosporales</taxon>
        <taxon>Streptomycetaceae</taxon>
        <taxon>Streptomyces</taxon>
    </lineage>
</organism>
<evidence type="ECO:0000256" key="1">
    <source>
        <dbReference type="SAM" id="MobiDB-lite"/>
    </source>
</evidence>
<comment type="caution">
    <text evidence="2">The sequence shown here is derived from an EMBL/GenBank/DDBJ whole genome shotgun (WGS) entry which is preliminary data.</text>
</comment>
<name>A0A1E7K525_9ACTN</name>